<dbReference type="OrthoDB" id="5679056at2"/>
<dbReference type="STRING" id="34027.SAMN05421829_108127"/>
<reference evidence="2" key="1">
    <citation type="submission" date="2017-01" db="EMBL/GenBank/DDBJ databases">
        <authorList>
            <person name="Varghese N."/>
            <person name="Submissions S."/>
        </authorList>
    </citation>
    <scope>NUCLEOTIDE SEQUENCE [LARGE SCALE GENOMIC DNA]</scope>
    <source>
        <strain evidence="2">ATCC 51758</strain>
    </source>
</reference>
<dbReference type="Proteomes" id="UP000186819">
    <property type="component" value="Unassembled WGS sequence"/>
</dbReference>
<evidence type="ECO:0000313" key="1">
    <source>
        <dbReference type="EMBL" id="SIQ95247.1"/>
    </source>
</evidence>
<name>A0A1N6WYV2_9RHOO</name>
<accession>A0A1N6WYV2</accession>
<dbReference type="NCBIfam" id="TIGR04111">
    <property type="entry name" value="BcepMu_gp16"/>
    <property type="match status" value="1"/>
</dbReference>
<sequence>MAAAVPKGKRVRSLKEAREAFHRSGKTVVAWAKENGFTPALVYMVLSGQRRGLRGQSHRIAVKLGIKNGVIDEAPVFSHEEKDDGTE</sequence>
<organism evidence="1 2">
    <name type="scientific">Aromatoleum tolulyticum</name>
    <dbReference type="NCBI Taxonomy" id="34027"/>
    <lineage>
        <taxon>Bacteria</taxon>
        <taxon>Pseudomonadati</taxon>
        <taxon>Pseudomonadota</taxon>
        <taxon>Betaproteobacteria</taxon>
        <taxon>Rhodocyclales</taxon>
        <taxon>Rhodocyclaceae</taxon>
        <taxon>Aromatoleum</taxon>
    </lineage>
</organism>
<gene>
    <name evidence="1" type="ORF">SAMN05421829_108127</name>
</gene>
<evidence type="ECO:0000313" key="2">
    <source>
        <dbReference type="Proteomes" id="UP000186819"/>
    </source>
</evidence>
<dbReference type="AlphaFoldDB" id="A0A1N6WYV2"/>
<protein>
    <submittedName>
        <fullName evidence="1">Phage-associated protein, BcepMu gp16 family</fullName>
    </submittedName>
</protein>
<dbReference type="RefSeq" id="WP_076602621.1">
    <property type="nucleotide sequence ID" value="NZ_FTMD01000008.1"/>
</dbReference>
<dbReference type="EMBL" id="FTMD01000008">
    <property type="protein sequence ID" value="SIQ95247.1"/>
    <property type="molecule type" value="Genomic_DNA"/>
</dbReference>
<dbReference type="InterPro" id="IPR026365">
    <property type="entry name" value="BcepMu_gp16"/>
</dbReference>
<proteinExistence type="predicted"/>
<keyword evidence="2" id="KW-1185">Reference proteome</keyword>